<evidence type="ECO:0000256" key="2">
    <source>
        <dbReference type="ARBA" id="ARBA00022737"/>
    </source>
</evidence>
<proteinExistence type="predicted"/>
<dbReference type="InterPro" id="IPR013087">
    <property type="entry name" value="Znf_C2H2_type"/>
</dbReference>
<comment type="caution">
    <text evidence="8">The sequence shown here is derived from an EMBL/GenBank/DDBJ whole genome shotgun (WGS) entry which is preliminary data.</text>
</comment>
<evidence type="ECO:0000256" key="4">
    <source>
        <dbReference type="ARBA" id="ARBA00022833"/>
    </source>
</evidence>
<dbReference type="InterPro" id="IPR036236">
    <property type="entry name" value="Znf_C2H2_sf"/>
</dbReference>
<feature type="region of interest" description="Disordered" evidence="6">
    <location>
        <begin position="1"/>
        <end position="173"/>
    </location>
</feature>
<dbReference type="PROSITE" id="PS00028">
    <property type="entry name" value="ZINC_FINGER_C2H2_1"/>
    <property type="match status" value="1"/>
</dbReference>
<feature type="compositionally biased region" description="Basic and acidic residues" evidence="6">
    <location>
        <begin position="139"/>
        <end position="150"/>
    </location>
</feature>
<feature type="region of interest" description="Disordered" evidence="6">
    <location>
        <begin position="461"/>
        <end position="519"/>
    </location>
</feature>
<feature type="region of interest" description="Disordered" evidence="6">
    <location>
        <begin position="754"/>
        <end position="794"/>
    </location>
</feature>
<evidence type="ECO:0000256" key="6">
    <source>
        <dbReference type="SAM" id="MobiDB-lite"/>
    </source>
</evidence>
<accession>A0ABR4CTS9</accession>
<evidence type="ECO:0000313" key="8">
    <source>
        <dbReference type="EMBL" id="KAL2073207.1"/>
    </source>
</evidence>
<dbReference type="InterPro" id="IPR057026">
    <property type="entry name" value="Znf-C2H2_ascomycetes"/>
</dbReference>
<organism evidence="8 9">
    <name type="scientific">Oculimacula yallundae</name>
    <dbReference type="NCBI Taxonomy" id="86028"/>
    <lineage>
        <taxon>Eukaryota</taxon>
        <taxon>Fungi</taxon>
        <taxon>Dikarya</taxon>
        <taxon>Ascomycota</taxon>
        <taxon>Pezizomycotina</taxon>
        <taxon>Leotiomycetes</taxon>
        <taxon>Helotiales</taxon>
        <taxon>Ploettnerulaceae</taxon>
        <taxon>Oculimacula</taxon>
    </lineage>
</organism>
<feature type="compositionally biased region" description="Polar residues" evidence="6">
    <location>
        <begin position="266"/>
        <end position="276"/>
    </location>
</feature>
<feature type="region of interest" description="Disordered" evidence="6">
    <location>
        <begin position="229"/>
        <end position="431"/>
    </location>
</feature>
<evidence type="ECO:0000256" key="1">
    <source>
        <dbReference type="ARBA" id="ARBA00022723"/>
    </source>
</evidence>
<keyword evidence="2" id="KW-0677">Repeat</keyword>
<dbReference type="SMART" id="SM00355">
    <property type="entry name" value="ZnF_C2H2"/>
    <property type="match status" value="3"/>
</dbReference>
<feature type="compositionally biased region" description="Low complexity" evidence="6">
    <location>
        <begin position="416"/>
        <end position="426"/>
    </location>
</feature>
<reference evidence="8 9" key="1">
    <citation type="journal article" date="2024" name="Commun. Biol.">
        <title>Comparative genomic analysis of thermophilic fungi reveals convergent evolutionary adaptations and gene losses.</title>
        <authorList>
            <person name="Steindorff A.S."/>
            <person name="Aguilar-Pontes M.V."/>
            <person name="Robinson A.J."/>
            <person name="Andreopoulos B."/>
            <person name="LaButti K."/>
            <person name="Kuo A."/>
            <person name="Mondo S."/>
            <person name="Riley R."/>
            <person name="Otillar R."/>
            <person name="Haridas S."/>
            <person name="Lipzen A."/>
            <person name="Grimwood J."/>
            <person name="Schmutz J."/>
            <person name="Clum A."/>
            <person name="Reid I.D."/>
            <person name="Moisan M.C."/>
            <person name="Butler G."/>
            <person name="Nguyen T.T.M."/>
            <person name="Dewar K."/>
            <person name="Conant G."/>
            <person name="Drula E."/>
            <person name="Henrissat B."/>
            <person name="Hansel C."/>
            <person name="Singer S."/>
            <person name="Hutchinson M.I."/>
            <person name="de Vries R.P."/>
            <person name="Natvig D.O."/>
            <person name="Powell A.J."/>
            <person name="Tsang A."/>
            <person name="Grigoriev I.V."/>
        </authorList>
    </citation>
    <scope>NUCLEOTIDE SEQUENCE [LARGE SCALE GENOMIC DNA]</scope>
    <source>
        <strain evidence="8 9">CBS 494.80</strain>
    </source>
</reference>
<protein>
    <recommendedName>
        <fullName evidence="7">C2H2-type domain-containing protein</fullName>
    </recommendedName>
</protein>
<keyword evidence="4" id="KW-0862">Zinc</keyword>
<evidence type="ECO:0000259" key="7">
    <source>
        <dbReference type="PROSITE" id="PS50157"/>
    </source>
</evidence>
<feature type="compositionally biased region" description="Polar residues" evidence="6">
    <location>
        <begin position="18"/>
        <end position="47"/>
    </location>
</feature>
<dbReference type="PROSITE" id="PS50157">
    <property type="entry name" value="ZINC_FINGER_C2H2_2"/>
    <property type="match status" value="1"/>
</dbReference>
<keyword evidence="1" id="KW-0479">Metal-binding</keyword>
<sequence>MERPPRNSRLMGDLPQIQVHNPSSTRPRPSRAGSYNSESPTAPSSIPMSIPNVREFVPPPLPPPRHLADIADGGHNGPDIAWKWGNRHKDGNWGEFAPSIPQGSSLHGTSGSFLSRRGPPDEKMDFQSRGSSISSMNSDVRHGPHQKDEGYESLGASVWSNKSKPQESLPSLASFQSSVHDQFQVNAQAFDKSQLQKLDFRRGSDTALSPRGYSKPALSSFFNNDASPISRLHEHRHPSQLKPLSLPILPGRPGLGESPLGRWTDTPLSSAISPGTQYPRFGSQNHYDDRSPIEATDANKFVPPHIRRSGSTSANGFYDDTSSGNSGSREYNDQRGTPEQDNDFHMEDAGMRRLHIDDYPNRPDMHSPCASVGQKRRASSPPVEEGPTLHSMGSAGDLRRRREAASRASPTPRLHSNSGSVSSTASGPRNNSYASTLSVNASSITSMGSYGRLSPGGLSPGGISNAGSDMSDSPYVSSLSLNPSPGVSRTCHSRVLSDSRPLMSSRKLSESLGTSKHSTSPKLHGVYMCECCPKKPKKFDSQEQLNAHEQEKQYECNYCNNRFKNKNEAERHQNSLHLRRHSWSCAVLSGPAAAFHNSQSRPNEADTCGYCGEDFPRSGKASPSMLSQNLGSELHPTTSFAIATDQDWEARVAHLQEMHKFGECNQAKKFFRADHFRQHLKHSHAGTSGKWTNMLENACMQDEPLPEPRRGPGHPAGVMPGVARFGSTVEHEQPVRGRPAGAISGGARVGRISEEDETFDVNRREGLQAFSSGPVRFAAGDERTDSEMQQEHKK</sequence>
<dbReference type="PANTHER" id="PTHR24409">
    <property type="entry name" value="ZINC FINGER PROTEIN 142"/>
    <property type="match status" value="1"/>
</dbReference>
<feature type="compositionally biased region" description="Polar residues" evidence="6">
    <location>
        <begin position="101"/>
        <end position="113"/>
    </location>
</feature>
<dbReference type="EMBL" id="JAZHXI010000003">
    <property type="protein sequence ID" value="KAL2073207.1"/>
    <property type="molecule type" value="Genomic_DNA"/>
</dbReference>
<feature type="domain" description="C2H2-type" evidence="7">
    <location>
        <begin position="554"/>
        <end position="582"/>
    </location>
</feature>
<feature type="compositionally biased region" description="Polar residues" evidence="6">
    <location>
        <begin position="309"/>
        <end position="329"/>
    </location>
</feature>
<dbReference type="PANTHER" id="PTHR24409:SF295">
    <property type="entry name" value="AZ2-RELATED"/>
    <property type="match status" value="1"/>
</dbReference>
<dbReference type="SUPFAM" id="SSF57667">
    <property type="entry name" value="beta-beta-alpha zinc fingers"/>
    <property type="match status" value="1"/>
</dbReference>
<keyword evidence="9" id="KW-1185">Reference proteome</keyword>
<feature type="compositionally biased region" description="Polar residues" evidence="6">
    <location>
        <begin position="465"/>
        <end position="487"/>
    </location>
</feature>
<gene>
    <name evidence="8" type="ORF">VTL71DRAFT_10531</name>
</gene>
<feature type="compositionally biased region" description="Basic and acidic residues" evidence="6">
    <location>
        <begin position="330"/>
        <end position="365"/>
    </location>
</feature>
<feature type="compositionally biased region" description="Polar residues" evidence="6">
    <location>
        <begin position="128"/>
        <end position="138"/>
    </location>
</feature>
<feature type="compositionally biased region" description="Polar residues" evidence="6">
    <location>
        <begin position="158"/>
        <end position="173"/>
    </location>
</feature>
<dbReference type="Pfam" id="PF24537">
    <property type="entry name" value="zf-C2H2_fungi"/>
    <property type="match status" value="1"/>
</dbReference>
<evidence type="ECO:0000256" key="5">
    <source>
        <dbReference type="PROSITE-ProRule" id="PRU00042"/>
    </source>
</evidence>
<feature type="compositionally biased region" description="Basic and acidic residues" evidence="6">
    <location>
        <begin position="779"/>
        <end position="794"/>
    </location>
</feature>
<dbReference type="Proteomes" id="UP001595075">
    <property type="component" value="Unassembled WGS sequence"/>
</dbReference>
<keyword evidence="3 5" id="KW-0863">Zinc-finger</keyword>
<evidence type="ECO:0000313" key="9">
    <source>
        <dbReference type="Proteomes" id="UP001595075"/>
    </source>
</evidence>
<evidence type="ECO:0000256" key="3">
    <source>
        <dbReference type="ARBA" id="ARBA00022771"/>
    </source>
</evidence>
<name>A0ABR4CTS9_9HELO</name>